<protein>
    <recommendedName>
        <fullName evidence="1">F-box associated beta-propeller type 3 domain-containing protein</fullName>
    </recommendedName>
</protein>
<evidence type="ECO:0000313" key="2">
    <source>
        <dbReference type="EMBL" id="KAL3837800.1"/>
    </source>
</evidence>
<proteinExistence type="predicted"/>
<dbReference type="InterPro" id="IPR011043">
    <property type="entry name" value="Gal_Oxase/kelch_b-propeller"/>
</dbReference>
<dbReference type="SUPFAM" id="SSF50965">
    <property type="entry name" value="Galactose oxidase, central domain"/>
    <property type="match status" value="1"/>
</dbReference>
<dbReference type="NCBIfam" id="TIGR01640">
    <property type="entry name" value="F_box_assoc_1"/>
    <property type="match status" value="1"/>
</dbReference>
<organism evidence="2 3">
    <name type="scientific">Penstemon smallii</name>
    <dbReference type="NCBI Taxonomy" id="265156"/>
    <lineage>
        <taxon>Eukaryota</taxon>
        <taxon>Viridiplantae</taxon>
        <taxon>Streptophyta</taxon>
        <taxon>Embryophyta</taxon>
        <taxon>Tracheophyta</taxon>
        <taxon>Spermatophyta</taxon>
        <taxon>Magnoliopsida</taxon>
        <taxon>eudicotyledons</taxon>
        <taxon>Gunneridae</taxon>
        <taxon>Pentapetalae</taxon>
        <taxon>asterids</taxon>
        <taxon>lamiids</taxon>
        <taxon>Lamiales</taxon>
        <taxon>Plantaginaceae</taxon>
        <taxon>Cheloneae</taxon>
        <taxon>Penstemon</taxon>
    </lineage>
</organism>
<dbReference type="AlphaFoldDB" id="A0ABD3TLA2"/>
<keyword evidence="3" id="KW-1185">Reference proteome</keyword>
<dbReference type="Pfam" id="PF08268">
    <property type="entry name" value="FBA_3"/>
    <property type="match status" value="1"/>
</dbReference>
<dbReference type="PANTHER" id="PTHR31672:SF13">
    <property type="entry name" value="F-BOX PROTEIN CPR30-LIKE"/>
    <property type="match status" value="1"/>
</dbReference>
<feature type="domain" description="F-box associated beta-propeller type 3" evidence="1">
    <location>
        <begin position="34"/>
        <end position="225"/>
    </location>
</feature>
<comment type="caution">
    <text evidence="2">The sequence shown here is derived from an EMBL/GenBank/DDBJ whole genome shotgun (WGS) entry which is preliminary data.</text>
</comment>
<sequence>MNPTCSQQSLPYHLIRFNRRHFRYKFKCFTNKHSDHYKVLRIVGTPGRRIHVEIFTIGVDKKWRSFEDSSIPCLIFEFGVNLNGVVYFVGGVVRDSGLILAFDMEEERGHRISLPSEFGDKRSNIALAVCNGNLCLTDNSNEHQVVIWTMKRNGVMESWSKEIMMKSWIPLDLSFDRLIHVMILRNEDLLMSHQSSLFDNSNVVIIYNPKTNECSTHEFSDGEKESSYLFVYVPSFFPLSTVL</sequence>
<dbReference type="InterPro" id="IPR050796">
    <property type="entry name" value="SCF_F-box_component"/>
</dbReference>
<evidence type="ECO:0000259" key="1">
    <source>
        <dbReference type="Pfam" id="PF08268"/>
    </source>
</evidence>
<reference evidence="2 3" key="1">
    <citation type="submission" date="2024-12" db="EMBL/GenBank/DDBJ databases">
        <title>The unique morphological basis and parallel evolutionary history of personate flowers in Penstemon.</title>
        <authorList>
            <person name="Depatie T.H."/>
            <person name="Wessinger C.A."/>
        </authorList>
    </citation>
    <scope>NUCLEOTIDE SEQUENCE [LARGE SCALE GENOMIC DNA]</scope>
    <source>
        <strain evidence="2">WTNN_2</strain>
        <tissue evidence="2">Leaf</tissue>
    </source>
</reference>
<gene>
    <name evidence="2" type="ORF">ACJIZ3_022391</name>
</gene>
<name>A0ABD3TLA2_9LAMI</name>
<evidence type="ECO:0000313" key="3">
    <source>
        <dbReference type="Proteomes" id="UP001634393"/>
    </source>
</evidence>
<dbReference type="EMBL" id="JBJXBP010000003">
    <property type="protein sequence ID" value="KAL3837800.1"/>
    <property type="molecule type" value="Genomic_DNA"/>
</dbReference>
<accession>A0ABD3TLA2</accession>
<dbReference type="InterPro" id="IPR013187">
    <property type="entry name" value="F-box-assoc_dom_typ3"/>
</dbReference>
<dbReference type="PANTHER" id="PTHR31672">
    <property type="entry name" value="BNACNNG10540D PROTEIN"/>
    <property type="match status" value="1"/>
</dbReference>
<dbReference type="Proteomes" id="UP001634393">
    <property type="component" value="Unassembled WGS sequence"/>
</dbReference>
<dbReference type="InterPro" id="IPR017451">
    <property type="entry name" value="F-box-assoc_interact_dom"/>
</dbReference>